<dbReference type="Pfam" id="PF00110">
    <property type="entry name" value="wnt"/>
    <property type="match status" value="1"/>
</dbReference>
<feature type="region of interest" description="Disordered" evidence="11">
    <location>
        <begin position="15"/>
        <end position="56"/>
    </location>
</feature>
<dbReference type="GO" id="GO:0030182">
    <property type="term" value="P:neuron differentiation"/>
    <property type="evidence" value="ECO:0007669"/>
    <property type="project" value="TreeGrafter"/>
</dbReference>
<evidence type="ECO:0000313" key="12">
    <source>
        <dbReference type="EnsemblMetazoa" id="MESCA008258-PA"/>
    </source>
</evidence>
<dbReference type="GO" id="GO:0000902">
    <property type="term" value="P:cell morphogenesis"/>
    <property type="evidence" value="ECO:0007669"/>
    <property type="project" value="UniProtKB-ARBA"/>
</dbReference>
<keyword evidence="6 10" id="KW-0879">Wnt signaling pathway</keyword>
<dbReference type="GO" id="GO:0060560">
    <property type="term" value="P:developmental growth involved in morphogenesis"/>
    <property type="evidence" value="ECO:0007669"/>
    <property type="project" value="UniProtKB-ARBA"/>
</dbReference>
<dbReference type="EMBL" id="CAQQ02107966">
    <property type="status" value="NOT_ANNOTATED_CDS"/>
    <property type="molecule type" value="Genomic_DNA"/>
</dbReference>
<dbReference type="Gene3D" id="3.30.2460.20">
    <property type="match status" value="1"/>
</dbReference>
<dbReference type="PANTHER" id="PTHR12027:SF77">
    <property type="entry name" value="PROTEIN WNT-5"/>
    <property type="match status" value="1"/>
</dbReference>
<dbReference type="InterPro" id="IPR005817">
    <property type="entry name" value="Wnt"/>
</dbReference>
<keyword evidence="8" id="KW-0325">Glycoprotein</keyword>
<keyword evidence="13" id="KW-1185">Reference proteome</keyword>
<protein>
    <recommendedName>
        <fullName evidence="10">Protein Wnt</fullName>
    </recommendedName>
</protein>
<evidence type="ECO:0000256" key="11">
    <source>
        <dbReference type="SAM" id="MobiDB-lite"/>
    </source>
</evidence>
<dbReference type="GO" id="GO:0060070">
    <property type="term" value="P:canonical Wnt signaling pathway"/>
    <property type="evidence" value="ECO:0007669"/>
    <property type="project" value="TreeGrafter"/>
</dbReference>
<dbReference type="Proteomes" id="UP000015102">
    <property type="component" value="Unassembled WGS sequence"/>
</dbReference>
<sequence>MQELKEKINKEILNSALVNSGGGKMSDRRRKQNMQNDSPMEENASSTSSSQSAPRLKNGLSAKARSLMNLHNNEAGRRAVLRKSKILCKCHGVSGSCSLITCWQQLSSIREIGDYLREKYEGAIEVKLNKRGQLQVRHEEYKVQTPHDLVYLDDSPDWCRVNKQLQWPGTHGRECNKTSSGLDGCGILCCGRGYNTKTITVVERCNCKFHWCCQVKCETCVKVREEHTCK</sequence>
<keyword evidence="7" id="KW-1015">Disulfide bond</keyword>
<dbReference type="FunFam" id="3.30.2460.20:FF:000001">
    <property type="entry name" value="Wnt homolog"/>
    <property type="match status" value="1"/>
</dbReference>
<dbReference type="PRINTS" id="PR01349">
    <property type="entry name" value="WNTPROTEIN"/>
</dbReference>
<reference evidence="12" key="2">
    <citation type="submission" date="2015-06" db="UniProtKB">
        <authorList>
            <consortium name="EnsemblMetazoa"/>
        </authorList>
    </citation>
    <scope>IDENTIFICATION</scope>
</reference>
<evidence type="ECO:0000256" key="10">
    <source>
        <dbReference type="RuleBase" id="RU003500"/>
    </source>
</evidence>
<evidence type="ECO:0000256" key="9">
    <source>
        <dbReference type="ARBA" id="ARBA00023288"/>
    </source>
</evidence>
<dbReference type="STRING" id="36166.T1GWS8"/>
<evidence type="ECO:0000256" key="5">
    <source>
        <dbReference type="ARBA" id="ARBA00022530"/>
    </source>
</evidence>
<dbReference type="SMART" id="SM00097">
    <property type="entry name" value="WNT1"/>
    <property type="match status" value="1"/>
</dbReference>
<comment type="function">
    <text evidence="10">Ligand for members of the frizzled family of seven transmembrane receptors.</text>
</comment>
<keyword evidence="5" id="KW-0272">Extracellular matrix</keyword>
<dbReference type="OMA" id="ETPGTHG"/>
<evidence type="ECO:0000256" key="4">
    <source>
        <dbReference type="ARBA" id="ARBA00022525"/>
    </source>
</evidence>
<keyword evidence="4" id="KW-0964">Secreted</keyword>
<evidence type="ECO:0000256" key="1">
    <source>
        <dbReference type="ARBA" id="ARBA00004498"/>
    </source>
</evidence>
<dbReference type="GO" id="GO:0005615">
    <property type="term" value="C:extracellular space"/>
    <property type="evidence" value="ECO:0007669"/>
    <property type="project" value="TreeGrafter"/>
</dbReference>
<evidence type="ECO:0000313" key="13">
    <source>
        <dbReference type="Proteomes" id="UP000015102"/>
    </source>
</evidence>
<evidence type="ECO:0000256" key="6">
    <source>
        <dbReference type="ARBA" id="ARBA00022687"/>
    </source>
</evidence>
<dbReference type="EnsemblMetazoa" id="MESCA008258-RA">
    <property type="protein sequence ID" value="MESCA008258-PA"/>
    <property type="gene ID" value="MESCA008258"/>
</dbReference>
<evidence type="ECO:0000256" key="8">
    <source>
        <dbReference type="ARBA" id="ARBA00023180"/>
    </source>
</evidence>
<keyword evidence="9" id="KW-0449">Lipoprotein</keyword>
<proteinExistence type="inferred from homology"/>
<dbReference type="GO" id="GO:0007517">
    <property type="term" value="P:muscle organ development"/>
    <property type="evidence" value="ECO:0007669"/>
    <property type="project" value="UniProtKB-ARBA"/>
</dbReference>
<dbReference type="PANTHER" id="PTHR12027">
    <property type="entry name" value="WNT RELATED"/>
    <property type="match status" value="1"/>
</dbReference>
<keyword evidence="3 10" id="KW-0217">Developmental protein</keyword>
<reference evidence="13" key="1">
    <citation type="submission" date="2013-02" db="EMBL/GenBank/DDBJ databases">
        <authorList>
            <person name="Hughes D."/>
        </authorList>
    </citation>
    <scope>NUCLEOTIDE SEQUENCE</scope>
    <source>
        <strain>Durham</strain>
        <strain evidence="13">NC isolate 2 -- Noor lab</strain>
    </source>
</reference>
<organism evidence="12 13">
    <name type="scientific">Megaselia scalaris</name>
    <name type="common">Humpbacked fly</name>
    <name type="synonym">Phora scalaris</name>
    <dbReference type="NCBI Taxonomy" id="36166"/>
    <lineage>
        <taxon>Eukaryota</taxon>
        <taxon>Metazoa</taxon>
        <taxon>Ecdysozoa</taxon>
        <taxon>Arthropoda</taxon>
        <taxon>Hexapoda</taxon>
        <taxon>Insecta</taxon>
        <taxon>Pterygota</taxon>
        <taxon>Neoptera</taxon>
        <taxon>Endopterygota</taxon>
        <taxon>Diptera</taxon>
        <taxon>Brachycera</taxon>
        <taxon>Muscomorpha</taxon>
        <taxon>Platypezoidea</taxon>
        <taxon>Phoridae</taxon>
        <taxon>Megaseliini</taxon>
        <taxon>Megaselia</taxon>
    </lineage>
</organism>
<comment type="subcellular location">
    <subcellularLocation>
        <location evidence="1 10">Secreted</location>
        <location evidence="1 10">Extracellular space</location>
        <location evidence="1 10">Extracellular matrix</location>
    </subcellularLocation>
</comment>
<comment type="similarity">
    <text evidence="2 10">Belongs to the Wnt family.</text>
</comment>
<dbReference type="InterPro" id="IPR043158">
    <property type="entry name" value="Wnt_C"/>
</dbReference>
<evidence type="ECO:0000256" key="3">
    <source>
        <dbReference type="ARBA" id="ARBA00022473"/>
    </source>
</evidence>
<dbReference type="EMBL" id="CAQQ02107965">
    <property type="status" value="NOT_ANNOTATED_CDS"/>
    <property type="molecule type" value="Genomic_DNA"/>
</dbReference>
<evidence type="ECO:0000256" key="7">
    <source>
        <dbReference type="ARBA" id="ARBA00023157"/>
    </source>
</evidence>
<dbReference type="GO" id="GO:0045165">
    <property type="term" value="P:cell fate commitment"/>
    <property type="evidence" value="ECO:0007669"/>
    <property type="project" value="TreeGrafter"/>
</dbReference>
<dbReference type="PROSITE" id="PS00246">
    <property type="entry name" value="WNT1"/>
    <property type="match status" value="1"/>
</dbReference>
<dbReference type="AlphaFoldDB" id="T1GWS8"/>
<accession>T1GWS8</accession>
<dbReference type="GO" id="GO:0005109">
    <property type="term" value="F:frizzled binding"/>
    <property type="evidence" value="ECO:0007669"/>
    <property type="project" value="TreeGrafter"/>
</dbReference>
<dbReference type="InterPro" id="IPR018161">
    <property type="entry name" value="Wnt_CS"/>
</dbReference>
<evidence type="ECO:0000256" key="2">
    <source>
        <dbReference type="ARBA" id="ARBA00005683"/>
    </source>
</evidence>
<dbReference type="HOGENOM" id="CLU_033039_3_1_1"/>
<dbReference type="GO" id="GO:0005125">
    <property type="term" value="F:cytokine activity"/>
    <property type="evidence" value="ECO:0007669"/>
    <property type="project" value="TreeGrafter"/>
</dbReference>
<name>T1GWS8_MEGSC</name>